<reference evidence="1 2" key="1">
    <citation type="submission" date="2015-07" db="EMBL/GenBank/DDBJ databases">
        <authorList>
            <person name="Noorani M."/>
        </authorList>
    </citation>
    <scope>NUCLEOTIDE SEQUENCE [LARGE SCALE GENOMIC DNA]</scope>
    <source>
        <strain evidence="1 2">CECT 5088</strain>
    </source>
</reference>
<dbReference type="InterPro" id="IPR024078">
    <property type="entry name" value="LmbE-like_dom_sf"/>
</dbReference>
<dbReference type="STRING" id="282197.SAMN04488517_101657"/>
<dbReference type="Pfam" id="PF02585">
    <property type="entry name" value="PIG-L"/>
    <property type="match status" value="1"/>
</dbReference>
<dbReference type="PANTHER" id="PTHR12993:SF29">
    <property type="entry name" value="BLR3841 PROTEIN"/>
    <property type="match status" value="1"/>
</dbReference>
<dbReference type="GO" id="GO:0016811">
    <property type="term" value="F:hydrolase activity, acting on carbon-nitrogen (but not peptide) bonds, in linear amides"/>
    <property type="evidence" value="ECO:0007669"/>
    <property type="project" value="TreeGrafter"/>
</dbReference>
<protein>
    <submittedName>
        <fullName evidence="1">Glucosamine-6-phosphate deaminase-like protein</fullName>
    </submittedName>
</protein>
<dbReference type="Gene3D" id="3.40.50.10320">
    <property type="entry name" value="LmbE-like"/>
    <property type="match status" value="1"/>
</dbReference>
<dbReference type="EMBL" id="CXPG01000014">
    <property type="protein sequence ID" value="CTQ32722.1"/>
    <property type="molecule type" value="Genomic_DNA"/>
</dbReference>
<evidence type="ECO:0000313" key="2">
    <source>
        <dbReference type="Proteomes" id="UP000048908"/>
    </source>
</evidence>
<accession>A0A0M6XPX6</accession>
<gene>
    <name evidence="1" type="ORF">JAN5088_01494</name>
</gene>
<name>A0A0M6XPX6_9RHOB</name>
<organism evidence="1 2">
    <name type="scientific">Jannaschia rubra</name>
    <dbReference type="NCBI Taxonomy" id="282197"/>
    <lineage>
        <taxon>Bacteria</taxon>
        <taxon>Pseudomonadati</taxon>
        <taxon>Pseudomonadota</taxon>
        <taxon>Alphaproteobacteria</taxon>
        <taxon>Rhodobacterales</taxon>
        <taxon>Roseobacteraceae</taxon>
        <taxon>Jannaschia</taxon>
    </lineage>
</organism>
<sequence length="266" mass="28961">MLWLWRRISARSRDRTTAMSTGTCLILAPHPDDETLGCGGLILHKRAAGARVDVVVVTDGAATHGADGASTLTPTATVVLRERETVAACDVLGVSRDRLDFLKFPDGDLAAHEDRLRERLAELVADLAPAEIYVCALSDGHRDHRALARVVRALHGAGQLGGAQLWEYPIWFWDFRSWRPAGASNKGGFVAGVRAALTAAGQVDAVHVSLAGLRDRKKAALNCHRSQVGLLEEEPGWIGLQQQFLDFFLRDREVFFRVLPDAGADP</sequence>
<dbReference type="PANTHER" id="PTHR12993">
    <property type="entry name" value="N-ACETYLGLUCOSAMINYL-PHOSPHATIDYLINOSITOL DE-N-ACETYLASE-RELATED"/>
    <property type="match status" value="1"/>
</dbReference>
<evidence type="ECO:0000313" key="1">
    <source>
        <dbReference type="EMBL" id="CTQ32722.1"/>
    </source>
</evidence>
<keyword evidence="2" id="KW-1185">Reference proteome</keyword>
<proteinExistence type="predicted"/>
<dbReference type="AlphaFoldDB" id="A0A0M6XPX6"/>
<dbReference type="SUPFAM" id="SSF102588">
    <property type="entry name" value="LmbE-like"/>
    <property type="match status" value="1"/>
</dbReference>
<dbReference type="Proteomes" id="UP000048908">
    <property type="component" value="Unassembled WGS sequence"/>
</dbReference>
<dbReference type="InterPro" id="IPR003737">
    <property type="entry name" value="GlcNAc_PI_deacetylase-related"/>
</dbReference>